<dbReference type="AlphaFoldDB" id="A0A158Q601"/>
<proteinExistence type="predicted"/>
<dbReference type="Pfam" id="PF08560">
    <property type="entry name" value="DUF1757"/>
    <property type="match status" value="1"/>
</dbReference>
<protein>
    <submittedName>
        <fullName evidence="2 5">Uncharacterized protein</fullName>
    </submittedName>
</protein>
<organism evidence="3 5">
    <name type="scientific">Dracunculus medinensis</name>
    <name type="common">Guinea worm</name>
    <dbReference type="NCBI Taxonomy" id="318479"/>
    <lineage>
        <taxon>Eukaryota</taxon>
        <taxon>Metazoa</taxon>
        <taxon>Ecdysozoa</taxon>
        <taxon>Nematoda</taxon>
        <taxon>Chromadorea</taxon>
        <taxon>Rhabditida</taxon>
        <taxon>Spirurina</taxon>
        <taxon>Dracunculoidea</taxon>
        <taxon>Dracunculidae</taxon>
        <taxon>Dracunculus</taxon>
    </lineage>
</organism>
<reference evidence="2 4" key="2">
    <citation type="submission" date="2018-11" db="EMBL/GenBank/DDBJ databases">
        <authorList>
            <consortium name="Pathogen Informatics"/>
        </authorList>
    </citation>
    <scope>NUCLEOTIDE SEQUENCE [LARGE SCALE GENOMIC DNA]</scope>
</reference>
<dbReference type="OrthoDB" id="5793798at2759"/>
<accession>A0A158Q601</accession>
<keyword evidence="1" id="KW-1133">Transmembrane helix</keyword>
<dbReference type="STRING" id="318479.A0A158Q601"/>
<dbReference type="Proteomes" id="UP000274756">
    <property type="component" value="Unassembled WGS sequence"/>
</dbReference>
<evidence type="ECO:0000313" key="2">
    <source>
        <dbReference type="EMBL" id="VDN60482.1"/>
    </source>
</evidence>
<dbReference type="EMBL" id="UYYG01001218">
    <property type="protein sequence ID" value="VDN60482.1"/>
    <property type="molecule type" value="Genomic_DNA"/>
</dbReference>
<evidence type="ECO:0000313" key="5">
    <source>
        <dbReference type="WBParaSite" id="DME_0000872201-mRNA-1"/>
    </source>
</evidence>
<evidence type="ECO:0000313" key="3">
    <source>
        <dbReference type="Proteomes" id="UP000038040"/>
    </source>
</evidence>
<dbReference type="PANTHER" id="PTHR38636">
    <property type="entry name" value="PROTEIN CBG20488"/>
    <property type="match status" value="1"/>
</dbReference>
<feature type="transmembrane region" description="Helical" evidence="1">
    <location>
        <begin position="153"/>
        <end position="177"/>
    </location>
</feature>
<evidence type="ECO:0000313" key="4">
    <source>
        <dbReference type="Proteomes" id="UP000274756"/>
    </source>
</evidence>
<dbReference type="Proteomes" id="UP000038040">
    <property type="component" value="Unplaced"/>
</dbReference>
<dbReference type="InterPro" id="IPR013869">
    <property type="entry name" value="DUF1757"/>
</dbReference>
<gene>
    <name evidence="2" type="ORF">DME_LOCUS10455</name>
</gene>
<dbReference type="PANTHER" id="PTHR38636:SF2">
    <property type="entry name" value="TRANSCELLULAR CHAPERONE SIGNALING (X)CROSS TISSUE"/>
    <property type="match status" value="1"/>
</dbReference>
<sequence length="181" mass="20817">MLDGLKSWFCNFAQFSRALVTPEVLTDIPQPYAEFAIFSCIKGGEISSILGGLIIHPVYRYYLVRKLTPENTTNNSRKIIRNICRRIQGRCLLGGLAIGPIAGFIYIKCCNINEAELKEKCYRIRCHEQNMVWDRSSVAFGFLGWYWRRFQGAVNGISLALVYTILYFTVILIFHLIKISY</sequence>
<dbReference type="WBParaSite" id="DME_0000872201-mRNA-1">
    <property type="protein sequence ID" value="DME_0000872201-mRNA-1"/>
    <property type="gene ID" value="DME_0000872201"/>
</dbReference>
<evidence type="ECO:0000256" key="1">
    <source>
        <dbReference type="SAM" id="Phobius"/>
    </source>
</evidence>
<name>A0A158Q601_DRAME</name>
<keyword evidence="1" id="KW-0472">Membrane</keyword>
<keyword evidence="1" id="KW-0812">Transmembrane</keyword>
<reference evidence="5" key="1">
    <citation type="submission" date="2016-04" db="UniProtKB">
        <authorList>
            <consortium name="WormBaseParasite"/>
        </authorList>
    </citation>
    <scope>IDENTIFICATION</scope>
</reference>
<keyword evidence="4" id="KW-1185">Reference proteome</keyword>